<name>A0A0P8YGS6_9CLOT</name>
<accession>A0A0P8YGS6</accession>
<proteinExistence type="predicted"/>
<dbReference type="EMBL" id="LKET01000012">
    <property type="protein sequence ID" value="KPU46260.1"/>
    <property type="molecule type" value="Genomic_DNA"/>
</dbReference>
<dbReference type="Proteomes" id="UP000050326">
    <property type="component" value="Unassembled WGS sequence"/>
</dbReference>
<dbReference type="AlphaFoldDB" id="A0A0P8YGS6"/>
<dbReference type="OrthoDB" id="1645442at2"/>
<organism evidence="1 2">
    <name type="scientific">Oxobacter pfennigii</name>
    <dbReference type="NCBI Taxonomy" id="36849"/>
    <lineage>
        <taxon>Bacteria</taxon>
        <taxon>Bacillati</taxon>
        <taxon>Bacillota</taxon>
        <taxon>Clostridia</taxon>
        <taxon>Eubacteriales</taxon>
        <taxon>Clostridiaceae</taxon>
        <taxon>Oxobacter</taxon>
    </lineage>
</organism>
<comment type="caution">
    <text evidence="1">The sequence shown here is derived from an EMBL/GenBank/DDBJ whole genome shotgun (WGS) entry which is preliminary data.</text>
</comment>
<protein>
    <recommendedName>
        <fullName evidence="3">Glyoxalase-like domain protein</fullName>
    </recommendedName>
</protein>
<dbReference type="Gene3D" id="3.10.180.10">
    <property type="entry name" value="2,3-Dihydroxybiphenyl 1,2-Dioxygenase, domain 1"/>
    <property type="match status" value="1"/>
</dbReference>
<evidence type="ECO:0000313" key="1">
    <source>
        <dbReference type="EMBL" id="KPU46260.1"/>
    </source>
</evidence>
<evidence type="ECO:0000313" key="2">
    <source>
        <dbReference type="Proteomes" id="UP000050326"/>
    </source>
</evidence>
<keyword evidence="2" id="KW-1185">Reference proteome</keyword>
<gene>
    <name evidence="1" type="ORF">OXPF_01790</name>
</gene>
<evidence type="ECO:0008006" key="3">
    <source>
        <dbReference type="Google" id="ProtNLM"/>
    </source>
</evidence>
<sequence length="51" mass="5916">MDKSNIKIKLRTIVLDCEDAKELSDFYSKLLGWGRLGIDERSCMRNRINGI</sequence>
<reference evidence="1 2" key="1">
    <citation type="submission" date="2015-09" db="EMBL/GenBank/DDBJ databases">
        <title>Genome sequence of Oxobacter pfennigii DSM 3222.</title>
        <authorList>
            <person name="Poehlein A."/>
            <person name="Bengelsdorf F.R."/>
            <person name="Schiel-Bengelsdorf B."/>
            <person name="Duerre P."/>
            <person name="Daniel R."/>
        </authorList>
    </citation>
    <scope>NUCLEOTIDE SEQUENCE [LARGE SCALE GENOMIC DNA]</scope>
    <source>
        <strain evidence="1 2">DSM 3222</strain>
    </source>
</reference>
<dbReference type="InterPro" id="IPR029068">
    <property type="entry name" value="Glyas_Bleomycin-R_OHBP_Dase"/>
</dbReference>
<dbReference type="RefSeq" id="WP_160317119.1">
    <property type="nucleotide sequence ID" value="NZ_LKET01000012.1"/>
</dbReference>